<gene>
    <name evidence="2" type="ORF">SAMN06296036_109194</name>
</gene>
<dbReference type="OrthoDB" id="9808564at2"/>
<dbReference type="SUPFAM" id="SSF51412">
    <property type="entry name" value="Inosine monophosphate dehydrogenase (IMPDH)"/>
    <property type="match status" value="1"/>
</dbReference>
<dbReference type="Pfam" id="PF03060">
    <property type="entry name" value="NMO"/>
    <property type="match status" value="1"/>
</dbReference>
<evidence type="ECO:0000313" key="2">
    <source>
        <dbReference type="EMBL" id="SMF30751.1"/>
    </source>
</evidence>
<dbReference type="RefSeq" id="WP_132319172.1">
    <property type="nucleotide sequence ID" value="NZ_FWZT01000009.1"/>
</dbReference>
<protein>
    <submittedName>
        <fullName evidence="2">PfaD family protein</fullName>
    </submittedName>
</protein>
<feature type="domain" description="[Acyl-carrier-protein] S-malonyltransferase-like inserted helical" evidence="1">
    <location>
        <begin position="348"/>
        <end position="427"/>
    </location>
</feature>
<dbReference type="PANTHER" id="PTHR32332:SF20">
    <property type="entry name" value="2-NITROPROPANE DIOXYGENASE-LIKE PROTEIN"/>
    <property type="match status" value="1"/>
</dbReference>
<dbReference type="NCBIfam" id="TIGR02814">
    <property type="entry name" value="pfaD_fam"/>
    <property type="match status" value="1"/>
</dbReference>
<keyword evidence="3" id="KW-1185">Reference proteome</keyword>
<dbReference type="InterPro" id="IPR049489">
    <property type="entry name" value="FabD-like_helical_ins"/>
</dbReference>
<evidence type="ECO:0000313" key="3">
    <source>
        <dbReference type="Proteomes" id="UP000192907"/>
    </source>
</evidence>
<dbReference type="InterPro" id="IPR013785">
    <property type="entry name" value="Aldolase_TIM"/>
</dbReference>
<evidence type="ECO:0000259" key="1">
    <source>
        <dbReference type="Pfam" id="PF21607"/>
    </source>
</evidence>
<proteinExistence type="predicted"/>
<accession>A0A1Y6BVK2</accession>
<dbReference type="Gene3D" id="3.20.20.70">
    <property type="entry name" value="Aldolase class I"/>
    <property type="match status" value="2"/>
</dbReference>
<dbReference type="Pfam" id="PF21607">
    <property type="entry name" value="FabD_helical_ins"/>
    <property type="match status" value="1"/>
</dbReference>
<organism evidence="2 3">
    <name type="scientific">Pseudobacteriovorax antillogorgiicola</name>
    <dbReference type="NCBI Taxonomy" id="1513793"/>
    <lineage>
        <taxon>Bacteria</taxon>
        <taxon>Pseudomonadati</taxon>
        <taxon>Bdellovibrionota</taxon>
        <taxon>Oligoflexia</taxon>
        <taxon>Oligoflexales</taxon>
        <taxon>Pseudobacteriovoracaceae</taxon>
        <taxon>Pseudobacteriovorax</taxon>
    </lineage>
</organism>
<dbReference type="Proteomes" id="UP000192907">
    <property type="component" value="Unassembled WGS sequence"/>
</dbReference>
<dbReference type="PANTHER" id="PTHR32332">
    <property type="entry name" value="2-NITROPROPANE DIOXYGENASE"/>
    <property type="match status" value="1"/>
</dbReference>
<dbReference type="STRING" id="1513793.SAMN06296036_109194"/>
<name>A0A1Y6BVK2_9BACT</name>
<dbReference type="EMBL" id="FWZT01000009">
    <property type="protein sequence ID" value="SMF30751.1"/>
    <property type="molecule type" value="Genomic_DNA"/>
</dbReference>
<sequence>MNSEPELTSLIWDYENQHYLKHAGKEYLLPATPLTSLGDPRFCEAFGLSLPYVAGAMANGIASEDLVAAMADHRMLGIYGAAGLGIPRIEAAIDRLQNRIGHRAFGVNLIHAPSEPQWEQDLVDLLIRKNVAVVEASAFMSLTYPLIYYRVKGIRREQDGKIVAPHRVIAKASRVELAEKFFSPPPVDMLRRLYEDGYISAEEAHLAQFMPVASYVTAEADSGGHTDNRPALTLFPTFKALRDKMQAIHEYHEPLMLGLAGGMATPSSVAAAFAMGAAYVMGGSIHQACLEAGTSPKVKALLSQVSQADVVMAPAADMFEMGVQVQVLKKGTMFPMRARKLYELYKTHNSIEDLAPNDLAMLESQIFRQSIDQVWSETQAFFRARDPEKLERCEDRPKLKMALIFRWYLGQASKWANEGLDGREMDYQVWCGPAMGAFNRWTAGTYLAQPAQRKAPLVARNLVLGALALHRLQILRSQGFDTMQLSSDVDQPLPEEKIKQILREG</sequence>
<reference evidence="3" key="1">
    <citation type="submission" date="2017-04" db="EMBL/GenBank/DDBJ databases">
        <authorList>
            <person name="Varghese N."/>
            <person name="Submissions S."/>
        </authorList>
    </citation>
    <scope>NUCLEOTIDE SEQUENCE [LARGE SCALE GENOMIC DNA]</scope>
    <source>
        <strain evidence="3">RKEM611</strain>
    </source>
</reference>
<dbReference type="AlphaFoldDB" id="A0A1Y6BVK2"/>
<dbReference type="InterPro" id="IPR014179">
    <property type="entry name" value="PfaD-like_TIM-barrel"/>
</dbReference>